<dbReference type="Proteomes" id="UP001321520">
    <property type="component" value="Chromosome"/>
</dbReference>
<organism evidence="12 13">
    <name type="scientific">Microbulbifer spongiae</name>
    <dbReference type="NCBI Taxonomy" id="2944933"/>
    <lineage>
        <taxon>Bacteria</taxon>
        <taxon>Pseudomonadati</taxon>
        <taxon>Pseudomonadota</taxon>
        <taxon>Gammaproteobacteria</taxon>
        <taxon>Cellvibrionales</taxon>
        <taxon>Microbulbiferaceae</taxon>
        <taxon>Microbulbifer</taxon>
    </lineage>
</organism>
<dbReference type="EC" id="5.2.1.8" evidence="10"/>
<protein>
    <recommendedName>
        <fullName evidence="10">Peptidyl-prolyl cis-trans isomerase</fullName>
        <ecNumber evidence="10">5.2.1.8</ecNumber>
    </recommendedName>
</protein>
<evidence type="ECO:0000313" key="13">
    <source>
        <dbReference type="Proteomes" id="UP001321520"/>
    </source>
</evidence>
<evidence type="ECO:0000256" key="8">
    <source>
        <dbReference type="ARBA" id="ARBA00037071"/>
    </source>
</evidence>
<dbReference type="InterPro" id="IPR046357">
    <property type="entry name" value="PPIase_dom_sf"/>
</dbReference>
<reference evidence="12 13" key="1">
    <citation type="submission" date="2022-05" db="EMBL/GenBank/DDBJ databases">
        <title>Microbulbifer sp. nov., isolated from sponge.</title>
        <authorList>
            <person name="Gao L."/>
        </authorList>
    </citation>
    <scope>NUCLEOTIDE SEQUENCE [LARGE SCALE GENOMIC DNA]</scope>
    <source>
        <strain evidence="12 13">MI-G</strain>
    </source>
</reference>
<comment type="catalytic activity">
    <reaction evidence="1 9 10">
        <text>[protein]-peptidylproline (omega=180) = [protein]-peptidylproline (omega=0)</text>
        <dbReference type="Rhea" id="RHEA:16237"/>
        <dbReference type="Rhea" id="RHEA-COMP:10747"/>
        <dbReference type="Rhea" id="RHEA-COMP:10748"/>
        <dbReference type="ChEBI" id="CHEBI:83833"/>
        <dbReference type="ChEBI" id="CHEBI:83834"/>
        <dbReference type="EC" id="5.2.1.8"/>
    </reaction>
</comment>
<comment type="subcellular location">
    <subcellularLocation>
        <location evidence="2">Cytoplasm</location>
    </subcellularLocation>
</comment>
<gene>
    <name evidence="12" type="ORF">M8T91_06445</name>
</gene>
<sequence length="154" mass="16738">MKVANHTVVEIHYTLKDADGSVIDSSANSDPLKYLQGAGNIVPGLEKAMLEKAPGDTFSAVIAPEEGYGQQKPELIQIMPRSAFDHIEELDVGMAFHAENTHGQPMEVEIIDIDGDEITINGNHPLAGVELHFEIEVVSVRQATAEEIDRGDVH</sequence>
<dbReference type="PROSITE" id="PS50059">
    <property type="entry name" value="FKBP_PPIASE"/>
    <property type="match status" value="1"/>
</dbReference>
<dbReference type="RefSeq" id="WP_301417964.1">
    <property type="nucleotide sequence ID" value="NZ_CP098023.1"/>
</dbReference>
<dbReference type="SUPFAM" id="SSF54534">
    <property type="entry name" value="FKBP-like"/>
    <property type="match status" value="1"/>
</dbReference>
<evidence type="ECO:0000259" key="11">
    <source>
        <dbReference type="PROSITE" id="PS50059"/>
    </source>
</evidence>
<evidence type="ECO:0000256" key="1">
    <source>
        <dbReference type="ARBA" id="ARBA00000971"/>
    </source>
</evidence>
<comment type="function">
    <text evidence="8">Also involved in hydrogenase metallocenter assembly, probably by participating in the nickel insertion step. This function in hydrogenase biosynthesis requires chaperone activity and the presence of the metal-binding domain, but not PPIase activity.</text>
</comment>
<evidence type="ECO:0000256" key="9">
    <source>
        <dbReference type="PROSITE-ProRule" id="PRU00277"/>
    </source>
</evidence>
<dbReference type="Pfam" id="PF00254">
    <property type="entry name" value="FKBP_C"/>
    <property type="match status" value="1"/>
</dbReference>
<dbReference type="GO" id="GO:0016853">
    <property type="term" value="F:isomerase activity"/>
    <property type="evidence" value="ECO:0007669"/>
    <property type="project" value="UniProtKB-KW"/>
</dbReference>
<comment type="similarity">
    <text evidence="3 10">Belongs to the FKBP-type PPIase family.</text>
</comment>
<evidence type="ECO:0000256" key="10">
    <source>
        <dbReference type="RuleBase" id="RU003915"/>
    </source>
</evidence>
<evidence type="ECO:0000256" key="4">
    <source>
        <dbReference type="ARBA" id="ARBA00022490"/>
    </source>
</evidence>
<evidence type="ECO:0000256" key="2">
    <source>
        <dbReference type="ARBA" id="ARBA00004496"/>
    </source>
</evidence>
<dbReference type="EMBL" id="CP098023">
    <property type="protein sequence ID" value="WKD51057.1"/>
    <property type="molecule type" value="Genomic_DNA"/>
</dbReference>
<dbReference type="Gene3D" id="3.10.50.40">
    <property type="match status" value="1"/>
</dbReference>
<accession>A0ABY9EEI8</accession>
<keyword evidence="13" id="KW-1185">Reference proteome</keyword>
<evidence type="ECO:0000256" key="7">
    <source>
        <dbReference type="ARBA" id="ARBA00023235"/>
    </source>
</evidence>
<evidence type="ECO:0000256" key="5">
    <source>
        <dbReference type="ARBA" id="ARBA00023110"/>
    </source>
</evidence>
<evidence type="ECO:0000313" key="12">
    <source>
        <dbReference type="EMBL" id="WKD51057.1"/>
    </source>
</evidence>
<proteinExistence type="inferred from homology"/>
<dbReference type="PANTHER" id="PTHR47861">
    <property type="entry name" value="FKBP-TYPE PEPTIDYL-PROLYL CIS-TRANS ISOMERASE SLYD"/>
    <property type="match status" value="1"/>
</dbReference>
<dbReference type="InterPro" id="IPR001179">
    <property type="entry name" value="PPIase_FKBP_dom"/>
</dbReference>
<dbReference type="PANTHER" id="PTHR47861:SF3">
    <property type="entry name" value="FKBP-TYPE PEPTIDYL-PROLYL CIS-TRANS ISOMERASE SLYD"/>
    <property type="match status" value="1"/>
</dbReference>
<name>A0ABY9EEI8_9GAMM</name>
<keyword evidence="4" id="KW-0963">Cytoplasm</keyword>
<evidence type="ECO:0000256" key="3">
    <source>
        <dbReference type="ARBA" id="ARBA00006577"/>
    </source>
</evidence>
<feature type="domain" description="PPIase FKBP-type" evidence="11">
    <location>
        <begin position="6"/>
        <end position="83"/>
    </location>
</feature>
<evidence type="ECO:0000256" key="6">
    <source>
        <dbReference type="ARBA" id="ARBA00023186"/>
    </source>
</evidence>
<keyword evidence="6" id="KW-0143">Chaperone</keyword>
<keyword evidence="5 9" id="KW-0697">Rotamase</keyword>
<keyword evidence="7 9" id="KW-0413">Isomerase</keyword>